<name>A0A917V5U8_9HYPH</name>
<dbReference type="RefSeq" id="WP_188914474.1">
    <property type="nucleotide sequence ID" value="NZ_BMMF01000010.1"/>
</dbReference>
<evidence type="ECO:0000259" key="3">
    <source>
        <dbReference type="PROSITE" id="PS50110"/>
    </source>
</evidence>
<dbReference type="InterPro" id="IPR001789">
    <property type="entry name" value="Sig_transdc_resp-reg_receiver"/>
</dbReference>
<evidence type="ECO:0000256" key="2">
    <source>
        <dbReference type="PROSITE-ProRule" id="PRU00169"/>
    </source>
</evidence>
<dbReference type="SMART" id="SM00448">
    <property type="entry name" value="REC"/>
    <property type="match status" value="1"/>
</dbReference>
<protein>
    <submittedName>
        <fullName evidence="4">Response regulator</fullName>
    </submittedName>
</protein>
<dbReference type="GO" id="GO:0000160">
    <property type="term" value="P:phosphorelay signal transduction system"/>
    <property type="evidence" value="ECO:0007669"/>
    <property type="project" value="InterPro"/>
</dbReference>
<feature type="modified residue" description="4-aspartylphosphate" evidence="2">
    <location>
        <position position="62"/>
    </location>
</feature>
<dbReference type="InterPro" id="IPR011006">
    <property type="entry name" value="CheY-like_superfamily"/>
</dbReference>
<dbReference type="SUPFAM" id="SSF52172">
    <property type="entry name" value="CheY-like"/>
    <property type="match status" value="1"/>
</dbReference>
<evidence type="ECO:0000313" key="4">
    <source>
        <dbReference type="EMBL" id="GGK44294.1"/>
    </source>
</evidence>
<dbReference type="Gene3D" id="3.40.50.2300">
    <property type="match status" value="1"/>
</dbReference>
<dbReference type="Proteomes" id="UP000600449">
    <property type="component" value="Unassembled WGS sequence"/>
</dbReference>
<comment type="caution">
    <text evidence="4">The sequence shown here is derived from an EMBL/GenBank/DDBJ whole genome shotgun (WGS) entry which is preliminary data.</text>
</comment>
<proteinExistence type="predicted"/>
<reference evidence="4 5" key="1">
    <citation type="journal article" date="2014" name="Int. J. Syst. Evol. Microbiol.">
        <title>Complete genome sequence of Corynebacterium casei LMG S-19264T (=DSM 44701T), isolated from a smear-ripened cheese.</title>
        <authorList>
            <consortium name="US DOE Joint Genome Institute (JGI-PGF)"/>
            <person name="Walter F."/>
            <person name="Albersmeier A."/>
            <person name="Kalinowski J."/>
            <person name="Ruckert C."/>
        </authorList>
    </citation>
    <scope>NUCLEOTIDE SEQUENCE [LARGE SCALE GENOMIC DNA]</scope>
    <source>
        <strain evidence="4 5">CGMCC 1.9161</strain>
    </source>
</reference>
<dbReference type="PANTHER" id="PTHR44591">
    <property type="entry name" value="STRESS RESPONSE REGULATOR PROTEIN 1"/>
    <property type="match status" value="1"/>
</dbReference>
<dbReference type="Pfam" id="PF00072">
    <property type="entry name" value="Response_reg"/>
    <property type="match status" value="1"/>
</dbReference>
<dbReference type="AlphaFoldDB" id="A0A917V5U8"/>
<organism evidence="4 5">
    <name type="scientific">Salinarimonas ramus</name>
    <dbReference type="NCBI Taxonomy" id="690164"/>
    <lineage>
        <taxon>Bacteria</taxon>
        <taxon>Pseudomonadati</taxon>
        <taxon>Pseudomonadota</taxon>
        <taxon>Alphaproteobacteria</taxon>
        <taxon>Hyphomicrobiales</taxon>
        <taxon>Salinarimonadaceae</taxon>
        <taxon>Salinarimonas</taxon>
    </lineage>
</organism>
<evidence type="ECO:0000256" key="1">
    <source>
        <dbReference type="ARBA" id="ARBA00022553"/>
    </source>
</evidence>
<sequence>MTFVKSGDERPRVLVVEDEYFIADDLAQALAAEGAEVIGPVGDPREALDLVANERIDRAVLDINLHGELVFDVARALQARDIPFVFATGYAANVVPSGLSHVPRWEKPFDAISLARWLATGVAA</sequence>
<keyword evidence="5" id="KW-1185">Reference proteome</keyword>
<dbReference type="PANTHER" id="PTHR44591:SF24">
    <property type="entry name" value="PROTEIN-GLUTAMATE METHYLESTERASE_PROTEIN-GLUTAMINE GLUTAMINASE 1"/>
    <property type="match status" value="1"/>
</dbReference>
<accession>A0A917V5U8</accession>
<dbReference type="EMBL" id="BMMF01000010">
    <property type="protein sequence ID" value="GGK44294.1"/>
    <property type="molecule type" value="Genomic_DNA"/>
</dbReference>
<keyword evidence="1 2" id="KW-0597">Phosphoprotein</keyword>
<evidence type="ECO:0000313" key="5">
    <source>
        <dbReference type="Proteomes" id="UP000600449"/>
    </source>
</evidence>
<dbReference type="InterPro" id="IPR050595">
    <property type="entry name" value="Bact_response_regulator"/>
</dbReference>
<gene>
    <name evidence="4" type="ORF">GCM10011322_34290</name>
</gene>
<dbReference type="PROSITE" id="PS50110">
    <property type="entry name" value="RESPONSE_REGULATORY"/>
    <property type="match status" value="1"/>
</dbReference>
<feature type="domain" description="Response regulatory" evidence="3">
    <location>
        <begin position="12"/>
        <end position="124"/>
    </location>
</feature>